<dbReference type="InterPro" id="IPR011050">
    <property type="entry name" value="Pectin_lyase_fold/virulence"/>
</dbReference>
<dbReference type="Proteomes" id="UP000295509">
    <property type="component" value="Unassembled WGS sequence"/>
</dbReference>
<dbReference type="SUPFAM" id="SSF51126">
    <property type="entry name" value="Pectin lyase-like"/>
    <property type="match status" value="1"/>
</dbReference>
<reference evidence="1 2" key="1">
    <citation type="submission" date="2019-03" db="EMBL/GenBank/DDBJ databases">
        <title>Genomic Encyclopedia of Type Strains, Phase III (KMG-III): the genomes of soil and plant-associated and newly described type strains.</title>
        <authorList>
            <person name="Whitman W."/>
        </authorList>
    </citation>
    <scope>NUCLEOTIDE SEQUENCE [LARGE SCALE GENOMIC DNA]</scope>
    <source>
        <strain evidence="1 2">LMG 29544</strain>
    </source>
</reference>
<dbReference type="OrthoDB" id="626916at2"/>
<dbReference type="RefSeq" id="WP_134192135.1">
    <property type="nucleotide sequence ID" value="NZ_JBHLUW010000003.1"/>
</dbReference>
<comment type="caution">
    <text evidence="1">The sequence shown here is derived from an EMBL/GenBank/DDBJ whole genome shotgun (WGS) entry which is preliminary data.</text>
</comment>
<organism evidence="1 2">
    <name type="scientific">Paraburkholderia rhizosphaerae</name>
    <dbReference type="NCBI Taxonomy" id="480658"/>
    <lineage>
        <taxon>Bacteria</taxon>
        <taxon>Pseudomonadati</taxon>
        <taxon>Pseudomonadota</taxon>
        <taxon>Betaproteobacteria</taxon>
        <taxon>Burkholderiales</taxon>
        <taxon>Burkholderiaceae</taxon>
        <taxon>Paraburkholderia</taxon>
    </lineage>
</organism>
<name>A0A4R8LUU2_9BURK</name>
<evidence type="ECO:0000313" key="2">
    <source>
        <dbReference type="Proteomes" id="UP000295509"/>
    </source>
</evidence>
<gene>
    <name evidence="1" type="ORF">BX592_108139</name>
</gene>
<accession>A0A4R8LUU2</accession>
<keyword evidence="2" id="KW-1185">Reference proteome</keyword>
<sequence length="734" mass="79372">MSVSTHDIAALLPAVLRVRDAALGEFSLGVLDADDRAEYIRLKSAIDKGVATKKDQDDWWQLREKGMAGPLVSAIALFAGQLAALAENIEQLYDDQFIETCAGWAVPYIGDLIGYRVLHGVAPKIASPRAEVAHTIGYRRRKGTVAVLEQLARDVTGWNATAVEFFQHLIVTQYLNHLRPFCAATPDLRQWEPLERIGSAFDTVMRTPDVRRIASGRGRFNIPNVGLFLWSLDAYTLSHSPAVAEDARRLRFHPLGIDQPLYTRPRPRDDFDGLSTPFDVPEPISRRVLNARLRDYYDSVNDQEPSLHLYELKAGDALPDAVDISRIHICNLSDSGATWAHLPTTNAQYAIDPVLGRIATPPDLPATTRVLVDFCYGFGADLGGGEYDRSADVIDDPPDDDAPPPVHLSVPGEFAHIQDALDKLQATGGVIEIGDSGRYEETLSISVPAKGKLVLRAVDRHRPTLVLKGDLTVSGAAESKVELHGLLIAGHPIVARNDGGNALEALTIAHCTLVPGLTLQPDAAPVSAGAASVVVGVGGVNVTLARSIVGRLDVDAQSLVCATDTIIDATAPERVAYAVGVDETAGAPLRLERCTVIGKVHARSLPLVSNTILLARDPEALWHAPVIAERLQEGCVRFSYVPPAARVPMRYRCLPEIAPSAALAVPNFTSLRYGTPGYGQLAASSGAWLLQGADDECQPGAFNFLSGMQRETNLRVRLAEYLRIGLEAGIFYEN</sequence>
<evidence type="ECO:0000313" key="1">
    <source>
        <dbReference type="EMBL" id="TDY50902.1"/>
    </source>
</evidence>
<protein>
    <recommendedName>
        <fullName evidence="3">Tail protein P2 I</fullName>
    </recommendedName>
</protein>
<dbReference type="EMBL" id="SORE01000008">
    <property type="protein sequence ID" value="TDY50902.1"/>
    <property type="molecule type" value="Genomic_DNA"/>
</dbReference>
<dbReference type="AlphaFoldDB" id="A0A4R8LUU2"/>
<evidence type="ECO:0008006" key="3">
    <source>
        <dbReference type="Google" id="ProtNLM"/>
    </source>
</evidence>
<proteinExistence type="predicted"/>